<dbReference type="STRING" id="741276.A0A2S5BGP6"/>
<feature type="compositionally biased region" description="Low complexity" evidence="6">
    <location>
        <begin position="511"/>
        <end position="557"/>
    </location>
</feature>
<dbReference type="InterPro" id="IPR012919">
    <property type="entry name" value="SUN_dom"/>
</dbReference>
<dbReference type="PANTHER" id="PTHR12953:SF0">
    <property type="entry name" value="SUN DOMAIN-CONTAINING OSSIFICATION FACTOR"/>
    <property type="match status" value="1"/>
</dbReference>
<feature type="compositionally biased region" description="Polar residues" evidence="6">
    <location>
        <begin position="1067"/>
        <end position="1077"/>
    </location>
</feature>
<feature type="compositionally biased region" description="Pro residues" evidence="6">
    <location>
        <begin position="694"/>
        <end position="708"/>
    </location>
</feature>
<feature type="coiled-coil region" evidence="5">
    <location>
        <begin position="768"/>
        <end position="795"/>
    </location>
</feature>
<feature type="compositionally biased region" description="Polar residues" evidence="6">
    <location>
        <begin position="73"/>
        <end position="88"/>
    </location>
</feature>
<protein>
    <recommendedName>
        <fullName evidence="7">SUN domain-containing protein</fullName>
    </recommendedName>
</protein>
<evidence type="ECO:0000256" key="3">
    <source>
        <dbReference type="ARBA" id="ARBA00022989"/>
    </source>
</evidence>
<feature type="region of interest" description="Disordered" evidence="6">
    <location>
        <begin position="849"/>
        <end position="911"/>
    </location>
</feature>
<name>A0A2S5BGP6_9BASI</name>
<dbReference type="GO" id="GO:0016020">
    <property type="term" value="C:membrane"/>
    <property type="evidence" value="ECO:0007669"/>
    <property type="project" value="InterPro"/>
</dbReference>
<dbReference type="Pfam" id="PF07738">
    <property type="entry name" value="Sad1_UNC"/>
    <property type="match status" value="1"/>
</dbReference>
<organism evidence="8 9">
    <name type="scientific">Rhodotorula taiwanensis</name>
    <dbReference type="NCBI Taxonomy" id="741276"/>
    <lineage>
        <taxon>Eukaryota</taxon>
        <taxon>Fungi</taxon>
        <taxon>Dikarya</taxon>
        <taxon>Basidiomycota</taxon>
        <taxon>Pucciniomycotina</taxon>
        <taxon>Microbotryomycetes</taxon>
        <taxon>Sporidiobolales</taxon>
        <taxon>Sporidiobolaceae</taxon>
        <taxon>Rhodotorula</taxon>
    </lineage>
</organism>
<keyword evidence="3" id="KW-1133">Transmembrane helix</keyword>
<evidence type="ECO:0000313" key="9">
    <source>
        <dbReference type="Proteomes" id="UP000237144"/>
    </source>
</evidence>
<feature type="region of interest" description="Disordered" evidence="6">
    <location>
        <begin position="49"/>
        <end position="157"/>
    </location>
</feature>
<comment type="subcellular location">
    <subcellularLocation>
        <location evidence="1">Endomembrane system</location>
    </subcellularLocation>
</comment>
<reference evidence="8 9" key="1">
    <citation type="journal article" date="2018" name="Front. Microbiol.">
        <title>Prospects for Fungal Bioremediation of Acidic Radioactive Waste Sites: Characterization and Genome Sequence of Rhodotorula taiwanensis MD1149.</title>
        <authorList>
            <person name="Tkavc R."/>
            <person name="Matrosova V.Y."/>
            <person name="Grichenko O.E."/>
            <person name="Gostincar C."/>
            <person name="Volpe R.P."/>
            <person name="Klimenkova P."/>
            <person name="Gaidamakova E.K."/>
            <person name="Zhou C.E."/>
            <person name="Stewart B.J."/>
            <person name="Lyman M.G."/>
            <person name="Malfatti S.A."/>
            <person name="Rubinfeld B."/>
            <person name="Courtot M."/>
            <person name="Singh J."/>
            <person name="Dalgard C.L."/>
            <person name="Hamilton T."/>
            <person name="Frey K.G."/>
            <person name="Gunde-Cimerman N."/>
            <person name="Dugan L."/>
            <person name="Daly M.J."/>
        </authorList>
    </citation>
    <scope>NUCLEOTIDE SEQUENCE [LARGE SCALE GENOMIC DNA]</scope>
    <source>
        <strain evidence="8 9">MD1149</strain>
    </source>
</reference>
<feature type="compositionally biased region" description="Low complexity" evidence="6">
    <location>
        <begin position="49"/>
        <end position="66"/>
    </location>
</feature>
<feature type="compositionally biased region" description="Basic residues" evidence="6">
    <location>
        <begin position="901"/>
        <end position="911"/>
    </location>
</feature>
<evidence type="ECO:0000256" key="4">
    <source>
        <dbReference type="ARBA" id="ARBA00023136"/>
    </source>
</evidence>
<proteinExistence type="predicted"/>
<gene>
    <name evidence="8" type="ORF">BMF94_1030</name>
</gene>
<feature type="compositionally biased region" description="Basic and acidic residues" evidence="6">
    <location>
        <begin position="1147"/>
        <end position="1157"/>
    </location>
</feature>
<feature type="region of interest" description="Disordered" evidence="6">
    <location>
        <begin position="977"/>
        <end position="997"/>
    </location>
</feature>
<feature type="compositionally biased region" description="Low complexity" evidence="6">
    <location>
        <begin position="622"/>
        <end position="649"/>
    </location>
</feature>
<keyword evidence="5" id="KW-0175">Coiled coil</keyword>
<feature type="domain" description="SUN" evidence="7">
    <location>
        <begin position="272"/>
        <end position="448"/>
    </location>
</feature>
<evidence type="ECO:0000256" key="5">
    <source>
        <dbReference type="SAM" id="Coils"/>
    </source>
</evidence>
<sequence>MRYGWFYALGVIASSLRGIRADSLDSLEISTFEQQASTPALPTTVETVAPTATATAPAEVPSVSSEPPREDATVTQQAQSSETPSSEAAQGAVTPSADLPGTATPTPDPSEQAETPTSAVPTSSTATSAETREATPVSSVTETVATPQPSSPPPLVEEVPLVEIPPAPELPSFQEWRDRYVVQLDPAGARRSRKAAQRVRQDAVGAAALGAGGAVYDGDGADLGSLFVIGDEGSVVRPAEPNRGAETRAAPLEPGGTDGSAYRHSQHASPRGHEVQPATSDMASPLQPVPNVGVGDESDPLVHLKDRSNYAAFECAAMVHRSSRQSKGASSILVEKKDRYMLTPCSANPKFVDVELCDEIQIDTIVLANFEYFSSTFKHFKASCSVDYPGKSQDWHDLGTYRANNARGVFRPLRNPHFCRYLRLDFLSHYGSEYYCPVSLLRVYGFTQLDAYRESERKAKALEEALAAADLIDEQELLELDLEDPSFVPSQPPPITVEYHTVDGGGTSAHASLSTSAEAAQASSASEAASPIFNSSPSSATTPSPASVSSSDALEASSRTETAAEIASPTASRLVITETSTTDASASISIGTTSTMSSSSSPLSTTTPSAEPKAQLSESESRPVPSSPASEAPSSSSTTSSGGDDSTAVPSAVEPTLKSVNSSMPVSPSATPSSVVRIVPTPEAVVPVIVQQVPLPPPPPPPPRPPAVQQPQPGESIYGTIMKRLTSLEHNQTISMHFIEAQSMMLKEAFGRVERRLHDIELSRGKQEQSVRQALLDLESQRVEMERERLALTTQVSLLSQEVRFGKRLTIAQLIGIFALIVFVGFTRALPTSPFLHLAASAQAERGLRWRRDRSARGSSIDDSPSPTVATSPLPTADASRKGHRASPSTSLSRGGDGGIKRKLSLSKPMPRRHYAVASAYSSGGRNGLLRALDLSKSSSRPRTPPMRHSSAPPEEPPESHASALEAREALRRRVGMGRSAGQTYRFPPEPSASSHLAQVSMAPASPGLMVPFPTPMQGSSTSPPFPSPGQEADSEREILLTVAEVASPALSSSMNGFGEDDAGYRTYSSGEETSPAHSRGPASLGSSPVAPRPPRHEMQIRPATSMGFIRDRSRADSILEKGQVPTADSHSLAIGPLPHETTPEPPPERLSESKPM</sequence>
<evidence type="ECO:0000256" key="1">
    <source>
        <dbReference type="ARBA" id="ARBA00004308"/>
    </source>
</evidence>
<dbReference type="Proteomes" id="UP000237144">
    <property type="component" value="Unassembled WGS sequence"/>
</dbReference>
<keyword evidence="4" id="KW-0472">Membrane</keyword>
<feature type="compositionally biased region" description="Basic and acidic residues" evidence="6">
    <location>
        <begin position="1110"/>
        <end position="1120"/>
    </location>
</feature>
<keyword evidence="2" id="KW-0812">Transmembrane</keyword>
<dbReference type="InterPro" id="IPR045120">
    <property type="entry name" value="Suco/Slp1-like"/>
</dbReference>
<dbReference type="PANTHER" id="PTHR12953">
    <property type="entry name" value="MEMBRANE PROTEIN CH1 RELATED"/>
    <property type="match status" value="1"/>
</dbReference>
<dbReference type="PROSITE" id="PS51469">
    <property type="entry name" value="SUN"/>
    <property type="match status" value="1"/>
</dbReference>
<feature type="region of interest" description="Disordered" evidence="6">
    <location>
        <begin position="693"/>
        <end position="714"/>
    </location>
</feature>
<keyword evidence="9" id="KW-1185">Reference proteome</keyword>
<feature type="region of interest" description="Disordered" evidence="6">
    <location>
        <begin position="1048"/>
        <end position="1157"/>
    </location>
</feature>
<accession>A0A2S5BGP6</accession>
<feature type="region of interest" description="Disordered" evidence="6">
    <location>
        <begin position="935"/>
        <end position="963"/>
    </location>
</feature>
<evidence type="ECO:0000256" key="2">
    <source>
        <dbReference type="ARBA" id="ARBA00022692"/>
    </source>
</evidence>
<feature type="region of interest" description="Disordered" evidence="6">
    <location>
        <begin position="500"/>
        <end position="651"/>
    </location>
</feature>
<comment type="caution">
    <text evidence="8">The sequence shown here is derived from an EMBL/GenBank/DDBJ whole genome shotgun (WGS) entry which is preliminary data.</text>
</comment>
<dbReference type="GO" id="GO:0005737">
    <property type="term" value="C:cytoplasm"/>
    <property type="evidence" value="ECO:0007669"/>
    <property type="project" value="TreeGrafter"/>
</dbReference>
<dbReference type="Gene3D" id="2.60.120.260">
    <property type="entry name" value="Galactose-binding domain-like"/>
    <property type="match status" value="1"/>
</dbReference>
<dbReference type="AlphaFoldDB" id="A0A2S5BGP6"/>
<feature type="compositionally biased region" description="Low complexity" evidence="6">
    <location>
        <begin position="113"/>
        <end position="129"/>
    </location>
</feature>
<dbReference type="InterPro" id="IPR008979">
    <property type="entry name" value="Galactose-bd-like_sf"/>
</dbReference>
<feature type="region of interest" description="Disordered" evidence="6">
    <location>
        <begin position="235"/>
        <end position="281"/>
    </location>
</feature>
<feature type="compositionally biased region" description="Low complexity" evidence="6">
    <location>
        <begin position="576"/>
        <end position="612"/>
    </location>
</feature>
<feature type="compositionally biased region" description="Polar residues" evidence="6">
    <location>
        <begin position="857"/>
        <end position="874"/>
    </location>
</feature>
<feature type="region of interest" description="Disordered" evidence="6">
    <location>
        <begin position="1015"/>
        <end position="1035"/>
    </location>
</feature>
<dbReference type="GO" id="GO:0034975">
    <property type="term" value="P:protein folding in endoplasmic reticulum"/>
    <property type="evidence" value="ECO:0007669"/>
    <property type="project" value="TreeGrafter"/>
</dbReference>
<evidence type="ECO:0000256" key="6">
    <source>
        <dbReference type="SAM" id="MobiDB-lite"/>
    </source>
</evidence>
<dbReference type="EMBL" id="PJQD01000009">
    <property type="protein sequence ID" value="POY75946.1"/>
    <property type="molecule type" value="Genomic_DNA"/>
</dbReference>
<evidence type="ECO:0000313" key="8">
    <source>
        <dbReference type="EMBL" id="POY75946.1"/>
    </source>
</evidence>
<evidence type="ECO:0000259" key="7">
    <source>
        <dbReference type="PROSITE" id="PS51469"/>
    </source>
</evidence>
<dbReference type="GO" id="GO:0012505">
    <property type="term" value="C:endomembrane system"/>
    <property type="evidence" value="ECO:0007669"/>
    <property type="project" value="UniProtKB-SubCell"/>
</dbReference>
<feature type="compositionally biased region" description="Polar residues" evidence="6">
    <location>
        <begin position="137"/>
        <end position="146"/>
    </location>
</feature>
<dbReference type="SUPFAM" id="SSF49785">
    <property type="entry name" value="Galactose-binding domain-like"/>
    <property type="match status" value="1"/>
</dbReference>
<dbReference type="OrthoDB" id="266334at2759"/>